<dbReference type="Pfam" id="PF01535">
    <property type="entry name" value="PPR"/>
    <property type="match status" value="3"/>
</dbReference>
<dbReference type="Proteomes" id="UP000235145">
    <property type="component" value="Unassembled WGS sequence"/>
</dbReference>
<feature type="repeat" description="PPR" evidence="2">
    <location>
        <begin position="261"/>
        <end position="295"/>
    </location>
</feature>
<dbReference type="Gene3D" id="1.25.40.10">
    <property type="entry name" value="Tetratricopeptide repeat domain"/>
    <property type="match status" value="2"/>
</dbReference>
<keyword evidence="1" id="KW-0677">Repeat</keyword>
<dbReference type="InterPro" id="IPR011990">
    <property type="entry name" value="TPR-like_helical_dom_sf"/>
</dbReference>
<dbReference type="OrthoDB" id="1928982at2759"/>
<dbReference type="PROSITE" id="PS51375">
    <property type="entry name" value="PPR"/>
    <property type="match status" value="2"/>
</dbReference>
<keyword evidence="4" id="KW-1185">Reference proteome</keyword>
<dbReference type="NCBIfam" id="TIGR00756">
    <property type="entry name" value="PPR"/>
    <property type="match status" value="1"/>
</dbReference>
<evidence type="ECO:0000256" key="2">
    <source>
        <dbReference type="PROSITE-ProRule" id="PRU00708"/>
    </source>
</evidence>
<dbReference type="InterPro" id="IPR002885">
    <property type="entry name" value="PPR_rpt"/>
</dbReference>
<organism evidence="3 4">
    <name type="scientific">Lactuca sativa</name>
    <name type="common">Garden lettuce</name>
    <dbReference type="NCBI Taxonomy" id="4236"/>
    <lineage>
        <taxon>Eukaryota</taxon>
        <taxon>Viridiplantae</taxon>
        <taxon>Streptophyta</taxon>
        <taxon>Embryophyta</taxon>
        <taxon>Tracheophyta</taxon>
        <taxon>Spermatophyta</taxon>
        <taxon>Magnoliopsida</taxon>
        <taxon>eudicotyledons</taxon>
        <taxon>Gunneridae</taxon>
        <taxon>Pentapetalae</taxon>
        <taxon>asterids</taxon>
        <taxon>campanulids</taxon>
        <taxon>Asterales</taxon>
        <taxon>Asteraceae</taxon>
        <taxon>Cichorioideae</taxon>
        <taxon>Cichorieae</taxon>
        <taxon>Lactucinae</taxon>
        <taxon>Lactuca</taxon>
    </lineage>
</organism>
<dbReference type="PANTHER" id="PTHR47926">
    <property type="entry name" value="PENTATRICOPEPTIDE REPEAT-CONTAINING PROTEIN"/>
    <property type="match status" value="1"/>
</dbReference>
<dbReference type="GO" id="GO:0003723">
    <property type="term" value="F:RNA binding"/>
    <property type="evidence" value="ECO:0007669"/>
    <property type="project" value="InterPro"/>
</dbReference>
<dbReference type="Pfam" id="PF20431">
    <property type="entry name" value="E_motif"/>
    <property type="match status" value="1"/>
</dbReference>
<name>A0A9R1XFG4_LACSA</name>
<dbReference type="FunFam" id="1.25.40.10:FF:000344">
    <property type="entry name" value="Pentatricopeptide repeat-containing protein"/>
    <property type="match status" value="1"/>
</dbReference>
<comment type="caution">
    <text evidence="3">The sequence shown here is derived from an EMBL/GenBank/DDBJ whole genome shotgun (WGS) entry which is preliminary data.</text>
</comment>
<dbReference type="Gramene" id="rna-gnl|WGS:NBSK|LSAT_4X179620_mrna">
    <property type="protein sequence ID" value="cds-PLY68955.1"/>
    <property type="gene ID" value="gene-LSAT_4X179620"/>
</dbReference>
<evidence type="ECO:0000256" key="1">
    <source>
        <dbReference type="ARBA" id="ARBA00022737"/>
    </source>
</evidence>
<dbReference type="Pfam" id="PF13041">
    <property type="entry name" value="PPR_2"/>
    <property type="match status" value="1"/>
</dbReference>
<dbReference type="FunFam" id="1.25.40.10:FF:001093">
    <property type="entry name" value="Pentatricopeptide repeat-containing protein At2g34400"/>
    <property type="match status" value="1"/>
</dbReference>
<dbReference type="GO" id="GO:0009451">
    <property type="term" value="P:RNA modification"/>
    <property type="evidence" value="ECO:0007669"/>
    <property type="project" value="InterPro"/>
</dbReference>
<accession>A0A9R1XFG4</accession>
<sequence length="477" mass="54256">MKDLLRIHAQILTSGLHSHRHVIREITRFCTSNHFSSSSYARLAIQHSKNSKPSSSNNVIRVCTTRKGNNGDLYREKETMLNFKQMHSSRIRPFELTYASVFKACASLLAFEEGRQIQVDCLKRGLDFDVYVRNTMIHFYSSCKKIINARQLFDEMSYRSVVSWNTIISAFFHVSWFYESILYYTKMRNIGIEPDGTTMVVMLSVCAELGNLTMGKCVHTQTIAKGLELNCQLGTSLVNMYAKCGALNYAHLVFDKMHHRNVWTWSAMIQGLAQHGFATHALTLFKKMELTKIQPNHVTFLGVLSACSHGGLVKDGYRFFKEMKGVYGINPRMTHYGAMVDVLGRSGCLKEAYDFILKMPIKPDATVWRTLLSACNIHGGNDFDGVGEKVEKRLLELEPKWSGNLVIIANRYANVCKWEEVEKVRKSMKVKKMVGESCIEVKGSTFRFLSGYVSKASCVNIYLLLYGLNLNMKINDP</sequence>
<dbReference type="InterPro" id="IPR046960">
    <property type="entry name" value="PPR_At4g14850-like_plant"/>
</dbReference>
<feature type="repeat" description="PPR" evidence="2">
    <location>
        <begin position="160"/>
        <end position="194"/>
    </location>
</feature>
<gene>
    <name evidence="3" type="ORF">LSAT_V11C400225120</name>
</gene>
<evidence type="ECO:0000313" key="3">
    <source>
        <dbReference type="EMBL" id="KAJ0212680.1"/>
    </source>
</evidence>
<dbReference type="InterPro" id="IPR046848">
    <property type="entry name" value="E_motif"/>
</dbReference>
<protein>
    <submittedName>
        <fullName evidence="3">Uncharacterized protein</fullName>
    </submittedName>
</protein>
<proteinExistence type="predicted"/>
<evidence type="ECO:0000313" key="4">
    <source>
        <dbReference type="Proteomes" id="UP000235145"/>
    </source>
</evidence>
<dbReference type="EMBL" id="NBSK02000004">
    <property type="protein sequence ID" value="KAJ0212680.1"/>
    <property type="molecule type" value="Genomic_DNA"/>
</dbReference>
<dbReference type="AlphaFoldDB" id="A0A9R1XFG4"/>
<dbReference type="PANTHER" id="PTHR47926:SF347">
    <property type="entry name" value="PENTATRICOPEPTIDE REPEAT-CONTAINING PROTEIN"/>
    <property type="match status" value="1"/>
</dbReference>
<reference evidence="3 4" key="1">
    <citation type="journal article" date="2017" name="Nat. Commun.">
        <title>Genome assembly with in vitro proximity ligation data and whole-genome triplication in lettuce.</title>
        <authorList>
            <person name="Reyes-Chin-Wo S."/>
            <person name="Wang Z."/>
            <person name="Yang X."/>
            <person name="Kozik A."/>
            <person name="Arikit S."/>
            <person name="Song C."/>
            <person name="Xia L."/>
            <person name="Froenicke L."/>
            <person name="Lavelle D.O."/>
            <person name="Truco M.J."/>
            <person name="Xia R."/>
            <person name="Zhu S."/>
            <person name="Xu C."/>
            <person name="Xu H."/>
            <person name="Xu X."/>
            <person name="Cox K."/>
            <person name="Korf I."/>
            <person name="Meyers B.C."/>
            <person name="Michelmore R.W."/>
        </authorList>
    </citation>
    <scope>NUCLEOTIDE SEQUENCE [LARGE SCALE GENOMIC DNA]</scope>
    <source>
        <strain evidence="4">cv. Salinas</strain>
        <tissue evidence="3">Seedlings</tissue>
    </source>
</reference>